<gene>
    <name evidence="12" type="ORF">MJA45_21990</name>
</gene>
<keyword evidence="8 9" id="KW-0472">Membrane</keyword>
<keyword evidence="4" id="KW-0479">Metal-binding</keyword>
<keyword evidence="2" id="KW-1003">Cell membrane</keyword>
<dbReference type="Pfam" id="PF05425">
    <property type="entry name" value="CopD"/>
    <property type="match status" value="1"/>
</dbReference>
<feature type="transmembrane region" description="Helical" evidence="9">
    <location>
        <begin position="231"/>
        <end position="255"/>
    </location>
</feature>
<dbReference type="GO" id="GO:0006825">
    <property type="term" value="P:copper ion transport"/>
    <property type="evidence" value="ECO:0007669"/>
    <property type="project" value="InterPro"/>
</dbReference>
<evidence type="ECO:0000313" key="13">
    <source>
        <dbReference type="Proteomes" id="UP001305702"/>
    </source>
</evidence>
<feature type="transmembrane region" description="Helical" evidence="9">
    <location>
        <begin position="202"/>
        <end position="219"/>
    </location>
</feature>
<dbReference type="Gene3D" id="2.60.40.1220">
    <property type="match status" value="1"/>
</dbReference>
<feature type="transmembrane region" description="Helical" evidence="9">
    <location>
        <begin position="393"/>
        <end position="417"/>
    </location>
</feature>
<evidence type="ECO:0000256" key="2">
    <source>
        <dbReference type="ARBA" id="ARBA00022475"/>
    </source>
</evidence>
<dbReference type="Proteomes" id="UP001305702">
    <property type="component" value="Chromosome"/>
</dbReference>
<accession>A0AA96LDR3</accession>
<dbReference type="RefSeq" id="WP_315604039.1">
    <property type="nucleotide sequence ID" value="NZ_CP130318.1"/>
</dbReference>
<evidence type="ECO:0000256" key="7">
    <source>
        <dbReference type="ARBA" id="ARBA00023008"/>
    </source>
</evidence>
<evidence type="ECO:0000256" key="3">
    <source>
        <dbReference type="ARBA" id="ARBA00022692"/>
    </source>
</evidence>
<evidence type="ECO:0000313" key="12">
    <source>
        <dbReference type="EMBL" id="WNQ10265.1"/>
    </source>
</evidence>
<evidence type="ECO:0000256" key="1">
    <source>
        <dbReference type="ARBA" id="ARBA00004651"/>
    </source>
</evidence>
<feature type="transmembrane region" description="Helical" evidence="9">
    <location>
        <begin position="293"/>
        <end position="313"/>
    </location>
</feature>
<dbReference type="GO" id="GO:0042597">
    <property type="term" value="C:periplasmic space"/>
    <property type="evidence" value="ECO:0007669"/>
    <property type="project" value="InterPro"/>
</dbReference>
<feature type="domain" description="CopC" evidence="10">
    <location>
        <begin position="33"/>
        <end position="127"/>
    </location>
</feature>
<comment type="subcellular location">
    <subcellularLocation>
        <location evidence="1">Cell membrane</location>
        <topology evidence="1">Multi-pass membrane protein</topology>
    </subcellularLocation>
</comment>
<dbReference type="InterPro" id="IPR007348">
    <property type="entry name" value="CopC_dom"/>
</dbReference>
<feature type="domain" description="Copper resistance protein D" evidence="11">
    <location>
        <begin position="322"/>
        <end position="414"/>
    </location>
</feature>
<evidence type="ECO:0000259" key="10">
    <source>
        <dbReference type="Pfam" id="PF04234"/>
    </source>
</evidence>
<dbReference type="GO" id="GO:0005886">
    <property type="term" value="C:plasma membrane"/>
    <property type="evidence" value="ECO:0007669"/>
    <property type="project" value="UniProtKB-SubCell"/>
</dbReference>
<keyword evidence="13" id="KW-1185">Reference proteome</keyword>
<proteinExistence type="predicted"/>
<protein>
    <submittedName>
        <fullName evidence="12">Copper resistance protein CopC</fullName>
    </submittedName>
</protein>
<evidence type="ECO:0000256" key="6">
    <source>
        <dbReference type="ARBA" id="ARBA00022989"/>
    </source>
</evidence>
<dbReference type="EMBL" id="CP130318">
    <property type="protein sequence ID" value="WNQ10265.1"/>
    <property type="molecule type" value="Genomic_DNA"/>
</dbReference>
<evidence type="ECO:0000256" key="8">
    <source>
        <dbReference type="ARBA" id="ARBA00023136"/>
    </source>
</evidence>
<dbReference type="GO" id="GO:0005507">
    <property type="term" value="F:copper ion binding"/>
    <property type="evidence" value="ECO:0007669"/>
    <property type="project" value="InterPro"/>
</dbReference>
<keyword evidence="6 9" id="KW-1133">Transmembrane helix</keyword>
<evidence type="ECO:0000256" key="4">
    <source>
        <dbReference type="ARBA" id="ARBA00022723"/>
    </source>
</evidence>
<keyword evidence="3 9" id="KW-0812">Transmembrane</keyword>
<dbReference type="InterPro" id="IPR008457">
    <property type="entry name" value="Cu-R_CopD_dom"/>
</dbReference>
<dbReference type="InterPro" id="IPR014756">
    <property type="entry name" value="Ig_E-set"/>
</dbReference>
<keyword evidence="5" id="KW-0732">Signal</keyword>
<dbReference type="InterPro" id="IPR032694">
    <property type="entry name" value="CopC/D"/>
</dbReference>
<dbReference type="SUPFAM" id="SSF81296">
    <property type="entry name" value="E set domains"/>
    <property type="match status" value="1"/>
</dbReference>
<feature type="transmembrane region" description="Helical" evidence="9">
    <location>
        <begin position="162"/>
        <end position="181"/>
    </location>
</feature>
<dbReference type="Pfam" id="PF04234">
    <property type="entry name" value="CopC"/>
    <property type="match status" value="1"/>
</dbReference>
<dbReference type="InterPro" id="IPR014755">
    <property type="entry name" value="Cu-Rt/internalin_Ig-like"/>
</dbReference>
<feature type="transmembrane region" description="Helical" evidence="9">
    <location>
        <begin position="334"/>
        <end position="354"/>
    </location>
</feature>
<name>A0AA96LDR3_9BACL</name>
<dbReference type="PANTHER" id="PTHR34820">
    <property type="entry name" value="INNER MEMBRANE PROTEIN YEBZ"/>
    <property type="match status" value="1"/>
</dbReference>
<evidence type="ECO:0000256" key="5">
    <source>
        <dbReference type="ARBA" id="ARBA00022729"/>
    </source>
</evidence>
<dbReference type="GO" id="GO:0046688">
    <property type="term" value="P:response to copper ion"/>
    <property type="evidence" value="ECO:0007669"/>
    <property type="project" value="InterPro"/>
</dbReference>
<feature type="transmembrane region" description="Helical" evidence="9">
    <location>
        <begin position="262"/>
        <end position="281"/>
    </location>
</feature>
<dbReference type="KEGG" id="paun:MJA45_21990"/>
<dbReference type="PANTHER" id="PTHR34820:SF4">
    <property type="entry name" value="INNER MEMBRANE PROTEIN YEBZ"/>
    <property type="match status" value="1"/>
</dbReference>
<dbReference type="AlphaFoldDB" id="A0AA96LDR3"/>
<evidence type="ECO:0000259" key="11">
    <source>
        <dbReference type="Pfam" id="PF05425"/>
    </source>
</evidence>
<evidence type="ECO:0000256" key="9">
    <source>
        <dbReference type="SAM" id="Phobius"/>
    </source>
</evidence>
<organism evidence="12 13">
    <name type="scientific">Paenibacillus aurantius</name>
    <dbReference type="NCBI Taxonomy" id="2918900"/>
    <lineage>
        <taxon>Bacteria</taxon>
        <taxon>Bacillati</taxon>
        <taxon>Bacillota</taxon>
        <taxon>Bacilli</taxon>
        <taxon>Bacillales</taxon>
        <taxon>Paenibacillaceae</taxon>
        <taxon>Paenibacillus</taxon>
    </lineage>
</organism>
<reference evidence="12 13" key="1">
    <citation type="submission" date="2022-02" db="EMBL/GenBank/DDBJ databases">
        <title>Paenibacillus sp. MBLB1776 Whole Genome Shotgun Sequencing.</title>
        <authorList>
            <person name="Hwang C.Y."/>
            <person name="Cho E.-S."/>
            <person name="Seo M.-J."/>
        </authorList>
    </citation>
    <scope>NUCLEOTIDE SEQUENCE [LARGE SCALE GENOMIC DNA]</scope>
    <source>
        <strain evidence="12 13">MBLB1776</strain>
    </source>
</reference>
<keyword evidence="7" id="KW-0186">Copper</keyword>
<feature type="transmembrane region" description="Helical" evidence="9">
    <location>
        <begin position="360"/>
        <end position="381"/>
    </location>
</feature>
<sequence>MSRKFGIRSRILGLVVLLLGITLGAFASEVSAHAGLTKAVPEADSQMEESPPRVELTFNERIEEKLFTLKVIDEIGRSVTPNKPVINSTHTSLTLDLPQLHKGIYVVSYHVISADGHPVDGSYVITVGPPRGASSPDHAAHEAHELSWSMSPGEFFKMASRFFYYAALLAMTGFVLWMTRFREGSREIRDRMRQWSLGLQRVHLISLMLLIYTHYADLLGEDGGLQDLTGLFTGTTVGLSWLASLALSLLGFVLLHRKPWLNLLWVAALIGVKSVNGHAMAFEPQGVLVLLDAVHLAAAALWAGGLVVTVAFWKQKGFLLLFLKRFSRAALGSILLLALTGVLSTFLFLPKISYVLYSQWGILLLVKAGLVVMIAVTGALIRSSLRKRGVNGAGVLLKVDLSLMAVILGVVALLTYLAPVPPNEPLAWHVMGTKQHMSAKITPNIPGTNTFTVKVWLPEQMGPPKQVILRMINNDDPSIAPIVVPVKPYDDKEIDTSFDMKRYSYKAEGPYLPFPGSWTVQVRVLDSQDDEIPYEKIMRVY</sequence>